<feature type="domain" description="PNPLA" evidence="5">
    <location>
        <begin position="13"/>
        <end position="203"/>
    </location>
</feature>
<feature type="active site" description="Nucleophile" evidence="4">
    <location>
        <position position="46"/>
    </location>
</feature>
<dbReference type="Pfam" id="PF01734">
    <property type="entry name" value="Patatin"/>
    <property type="match status" value="1"/>
</dbReference>
<accession>A0A8J7QIH4</accession>
<dbReference type="Gene3D" id="3.40.1090.10">
    <property type="entry name" value="Cytosolic phospholipase A2 catalytic domain"/>
    <property type="match status" value="2"/>
</dbReference>
<evidence type="ECO:0000256" key="4">
    <source>
        <dbReference type="PROSITE-ProRule" id="PRU01161"/>
    </source>
</evidence>
<keyword evidence="3 4" id="KW-0443">Lipid metabolism</keyword>
<dbReference type="InterPro" id="IPR002641">
    <property type="entry name" value="PNPLA_dom"/>
</dbReference>
<sequence length="347" mass="38564">MTAPLTHHEGIYLALGGGAARGFAHLGIIRALQEHQIPIAGICGTSMGAVVGACFSLNQNADQVTRDFASHLKSDKFNNARFKVIQAAERGNDDGRTSFAARMRHGILVGRSLTTGAILPFDEFRSEISAVIPDRTFKQTQIPFFALACDLLQAREVVFNDGYLRSAIMASAAIPGVFPGVLASDRIYIDGGWINKIPVRPLLHMGAKHVIAVDVSDDYTTDFNPKRGFSMINQANKVAQLRLLELQTEPATLHWRPPVKEIHWSAFTQIERAVEIGYEYAVAHMDQVKKLLEPPPKPTWWQKLKIRLADQPQQEPPEPRPTGFDVRGIWDIRAADDDYIATHLQEL</sequence>
<evidence type="ECO:0000256" key="2">
    <source>
        <dbReference type="ARBA" id="ARBA00022963"/>
    </source>
</evidence>
<evidence type="ECO:0000313" key="7">
    <source>
        <dbReference type="Proteomes" id="UP000664417"/>
    </source>
</evidence>
<dbReference type="GO" id="GO:0016787">
    <property type="term" value="F:hydrolase activity"/>
    <property type="evidence" value="ECO:0007669"/>
    <property type="project" value="UniProtKB-UniRule"/>
</dbReference>
<evidence type="ECO:0000256" key="1">
    <source>
        <dbReference type="ARBA" id="ARBA00022801"/>
    </source>
</evidence>
<dbReference type="PANTHER" id="PTHR14226:SF29">
    <property type="entry name" value="NEUROPATHY TARGET ESTERASE SWS"/>
    <property type="match status" value="1"/>
</dbReference>
<dbReference type="GO" id="GO:0016042">
    <property type="term" value="P:lipid catabolic process"/>
    <property type="evidence" value="ECO:0007669"/>
    <property type="project" value="UniProtKB-UniRule"/>
</dbReference>
<dbReference type="RefSeq" id="WP_207858668.1">
    <property type="nucleotide sequence ID" value="NZ_JAFREP010000007.1"/>
</dbReference>
<evidence type="ECO:0000313" key="6">
    <source>
        <dbReference type="EMBL" id="MBO1318850.1"/>
    </source>
</evidence>
<comment type="caution">
    <text evidence="6">The sequence shown here is derived from an EMBL/GenBank/DDBJ whole genome shotgun (WGS) entry which is preliminary data.</text>
</comment>
<comment type="caution">
    <text evidence="4">Lacks conserved residue(s) required for the propagation of feature annotation.</text>
</comment>
<evidence type="ECO:0000256" key="3">
    <source>
        <dbReference type="ARBA" id="ARBA00023098"/>
    </source>
</evidence>
<reference evidence="6" key="1">
    <citation type="submission" date="2021-03" db="EMBL/GenBank/DDBJ databases">
        <authorList>
            <person name="Wang G."/>
        </authorList>
    </citation>
    <scope>NUCLEOTIDE SEQUENCE</scope>
    <source>
        <strain evidence="6">KCTC 12899</strain>
    </source>
</reference>
<dbReference type="PANTHER" id="PTHR14226">
    <property type="entry name" value="NEUROPATHY TARGET ESTERASE/SWISS CHEESE D.MELANOGASTER"/>
    <property type="match status" value="1"/>
</dbReference>
<protein>
    <submittedName>
        <fullName evidence="6">Patatin-like phospholipase family protein</fullName>
    </submittedName>
</protein>
<dbReference type="EMBL" id="JAFREP010000007">
    <property type="protein sequence ID" value="MBO1318850.1"/>
    <property type="molecule type" value="Genomic_DNA"/>
</dbReference>
<name>A0A8J7QIH4_9BACT</name>
<dbReference type="PROSITE" id="PS51635">
    <property type="entry name" value="PNPLA"/>
    <property type="match status" value="1"/>
</dbReference>
<feature type="short sequence motif" description="GXSXG" evidence="4">
    <location>
        <begin position="44"/>
        <end position="48"/>
    </location>
</feature>
<dbReference type="SUPFAM" id="SSF52151">
    <property type="entry name" value="FabD/lysophospholipase-like"/>
    <property type="match status" value="1"/>
</dbReference>
<organism evidence="6 7">
    <name type="scientific">Acanthopleuribacter pedis</name>
    <dbReference type="NCBI Taxonomy" id="442870"/>
    <lineage>
        <taxon>Bacteria</taxon>
        <taxon>Pseudomonadati</taxon>
        <taxon>Acidobacteriota</taxon>
        <taxon>Holophagae</taxon>
        <taxon>Acanthopleuribacterales</taxon>
        <taxon>Acanthopleuribacteraceae</taxon>
        <taxon>Acanthopleuribacter</taxon>
    </lineage>
</organism>
<proteinExistence type="predicted"/>
<keyword evidence="1 4" id="KW-0378">Hydrolase</keyword>
<dbReference type="InterPro" id="IPR016035">
    <property type="entry name" value="Acyl_Trfase/lysoPLipase"/>
</dbReference>
<dbReference type="InterPro" id="IPR050301">
    <property type="entry name" value="NTE"/>
</dbReference>
<dbReference type="Proteomes" id="UP000664417">
    <property type="component" value="Unassembled WGS sequence"/>
</dbReference>
<evidence type="ECO:0000259" key="5">
    <source>
        <dbReference type="PROSITE" id="PS51635"/>
    </source>
</evidence>
<gene>
    <name evidence="6" type="ORF">J3U88_10300</name>
</gene>
<keyword evidence="2 4" id="KW-0442">Lipid degradation</keyword>
<keyword evidence="7" id="KW-1185">Reference proteome</keyword>
<dbReference type="AlphaFoldDB" id="A0A8J7QIH4"/>
<feature type="short sequence motif" description="DGA/G" evidence="4">
    <location>
        <begin position="190"/>
        <end position="192"/>
    </location>
</feature>
<feature type="active site" description="Proton acceptor" evidence="4">
    <location>
        <position position="190"/>
    </location>
</feature>